<feature type="region of interest" description="Disordered" evidence="1">
    <location>
        <begin position="78"/>
        <end position="106"/>
    </location>
</feature>
<evidence type="ECO:0000256" key="1">
    <source>
        <dbReference type="SAM" id="MobiDB-lite"/>
    </source>
</evidence>
<name>A0AAD5UQT7_9APHY</name>
<dbReference type="Proteomes" id="UP001212997">
    <property type="component" value="Unassembled WGS sequence"/>
</dbReference>
<organism evidence="2 3">
    <name type="scientific">Meripilus lineatus</name>
    <dbReference type="NCBI Taxonomy" id="2056292"/>
    <lineage>
        <taxon>Eukaryota</taxon>
        <taxon>Fungi</taxon>
        <taxon>Dikarya</taxon>
        <taxon>Basidiomycota</taxon>
        <taxon>Agaricomycotina</taxon>
        <taxon>Agaricomycetes</taxon>
        <taxon>Polyporales</taxon>
        <taxon>Meripilaceae</taxon>
        <taxon>Meripilus</taxon>
    </lineage>
</organism>
<gene>
    <name evidence="2" type="ORF">NLI96_g12044</name>
</gene>
<dbReference type="EMBL" id="JANAWD010000910">
    <property type="protein sequence ID" value="KAJ3475129.1"/>
    <property type="molecule type" value="Genomic_DNA"/>
</dbReference>
<dbReference type="AlphaFoldDB" id="A0AAD5UQT7"/>
<feature type="compositionally biased region" description="Acidic residues" evidence="1">
    <location>
        <begin position="91"/>
        <end position="106"/>
    </location>
</feature>
<reference evidence="2" key="1">
    <citation type="submission" date="2022-07" db="EMBL/GenBank/DDBJ databases">
        <title>Genome Sequence of Physisporinus lineatus.</title>
        <authorList>
            <person name="Buettner E."/>
        </authorList>
    </citation>
    <scope>NUCLEOTIDE SEQUENCE</scope>
    <source>
        <strain evidence="2">VT162</strain>
    </source>
</reference>
<proteinExistence type="predicted"/>
<accession>A0AAD5UQT7</accession>
<evidence type="ECO:0000313" key="3">
    <source>
        <dbReference type="Proteomes" id="UP001212997"/>
    </source>
</evidence>
<protein>
    <submittedName>
        <fullName evidence="2">Uncharacterized protein</fullName>
    </submittedName>
</protein>
<keyword evidence="3" id="KW-1185">Reference proteome</keyword>
<sequence>MEGVPWLSPFRIRSILISRFILDLRSVQISDNQTGSGSVSSVRFTARATGTLGAPLDQSSTWATNAVDNIPEPMIYSDDPLAEGLIPHPEIEEDSQNGVEDIGDIL</sequence>
<evidence type="ECO:0000313" key="2">
    <source>
        <dbReference type="EMBL" id="KAJ3475129.1"/>
    </source>
</evidence>
<comment type="caution">
    <text evidence="2">The sequence shown here is derived from an EMBL/GenBank/DDBJ whole genome shotgun (WGS) entry which is preliminary data.</text>
</comment>